<keyword evidence="3" id="KW-0276">Fatty acid metabolism</keyword>
<evidence type="ECO:0000256" key="3">
    <source>
        <dbReference type="ARBA" id="ARBA00022832"/>
    </source>
</evidence>
<dbReference type="InterPro" id="IPR045851">
    <property type="entry name" value="AMP-bd_C_sf"/>
</dbReference>
<dbReference type="PANTHER" id="PTHR22754">
    <property type="entry name" value="DISCO-INTERACTING PROTEIN 2 DIP2 -RELATED"/>
    <property type="match status" value="1"/>
</dbReference>
<keyword evidence="2" id="KW-0436">Ligase</keyword>
<keyword evidence="5" id="KW-0812">Transmembrane</keyword>
<dbReference type="InterPro" id="IPR020845">
    <property type="entry name" value="AMP-binding_CS"/>
</dbReference>
<keyword evidence="5" id="KW-0472">Membrane</keyword>
<comment type="similarity">
    <text evidence="1">Belongs to the ATP-dependent AMP-binding enzyme family.</text>
</comment>
<dbReference type="Pfam" id="PF23024">
    <property type="entry name" value="AMP-dom_DIP2-like"/>
    <property type="match status" value="1"/>
</dbReference>
<name>A0ABQ2XSA0_9BURK</name>
<feature type="transmembrane region" description="Helical" evidence="5">
    <location>
        <begin position="76"/>
        <end position="97"/>
    </location>
</feature>
<accession>A0ABQ2XSA0</accession>
<evidence type="ECO:0000256" key="5">
    <source>
        <dbReference type="SAM" id="Phobius"/>
    </source>
</evidence>
<protein>
    <submittedName>
        <fullName evidence="8">Acyl-CoA synthetase</fullName>
    </submittedName>
</protein>
<evidence type="ECO:0000259" key="7">
    <source>
        <dbReference type="Pfam" id="PF23024"/>
    </source>
</evidence>
<comment type="caution">
    <text evidence="8">The sequence shown here is derived from an EMBL/GenBank/DDBJ whole genome shotgun (WGS) entry which is preliminary data.</text>
</comment>
<sequence>MRQTEKSPFKHWLELLRYRAEDTPDQTAFGFIGNTLDDEVLMTYAELDVKAQRIAAMLQQMASAGDRVVLLFQPGADYICAMMACFYAGMIAVPVYAPRMNASYERVLQVTQSARASVLISTRQVVSQLQDTAWQALIQSGLKTLASDEAQLPDVSEWREPALRPDSLAVLQYTSGSTGIPKGVMLTHDHLITNSRMIARNMSCDRSSVGVIWLPPYHDMGLIGGILQPMYTGFPVHLMSPATFLQRPMRWLEAMTKFKATHSAGPNFGYEHCVRRARPEIVETLDLSAWQVAGNGAEPIRAETLRAFSETFAPAGFRPAAFMPCYGMAETTLFVTGMAFQEGVHSISVSRTGLTHGRICEPHSPDDSTELVSSGRADSEVKVAIVHPETMQVLSDGQVGEIWISGATVAAGYWERPEETQYAFHNQLKGDDAQWLRSGDLGVMREQHVYVTGRIKDLIILRGQNHYPHDLEKTVNGLHPAIRAQGVAAFSVDHADAEQLVIVVEIDRKYREGQDFLRAIIRDAVSKHHQLQIDHLVLVTAGEVSKTSSGKIQRLQTRKRWQAGELTLLPENDAQVQPGVSDDA</sequence>
<dbReference type="Pfam" id="PF00501">
    <property type="entry name" value="AMP-binding"/>
    <property type="match status" value="1"/>
</dbReference>
<dbReference type="Gene3D" id="3.30.300.30">
    <property type="match status" value="1"/>
</dbReference>
<feature type="domain" description="AMP-dependent synthetase/ligase" evidence="6">
    <location>
        <begin position="17"/>
        <end position="414"/>
    </location>
</feature>
<dbReference type="PANTHER" id="PTHR22754:SF32">
    <property type="entry name" value="DISCO-INTERACTING PROTEIN 2"/>
    <property type="match status" value="1"/>
</dbReference>
<evidence type="ECO:0000313" key="9">
    <source>
        <dbReference type="Proteomes" id="UP000653343"/>
    </source>
</evidence>
<evidence type="ECO:0000256" key="1">
    <source>
        <dbReference type="ARBA" id="ARBA00006432"/>
    </source>
</evidence>
<keyword evidence="4" id="KW-0443">Lipid metabolism</keyword>
<keyword evidence="5" id="KW-1133">Transmembrane helix</keyword>
<gene>
    <name evidence="8" type="ORF">GCM10010946_03120</name>
</gene>
<dbReference type="CDD" id="cd05931">
    <property type="entry name" value="FAAL"/>
    <property type="match status" value="1"/>
</dbReference>
<dbReference type="PROSITE" id="PS00455">
    <property type="entry name" value="AMP_BINDING"/>
    <property type="match status" value="1"/>
</dbReference>
<dbReference type="RefSeq" id="WP_189355250.1">
    <property type="nucleotide sequence ID" value="NZ_BMYU01000001.1"/>
</dbReference>
<proteinExistence type="inferred from homology"/>
<dbReference type="InterPro" id="IPR042099">
    <property type="entry name" value="ANL_N_sf"/>
</dbReference>
<evidence type="ECO:0000259" key="6">
    <source>
        <dbReference type="Pfam" id="PF00501"/>
    </source>
</evidence>
<organism evidence="8 9">
    <name type="scientific">Undibacterium squillarum</name>
    <dbReference type="NCBI Taxonomy" id="1131567"/>
    <lineage>
        <taxon>Bacteria</taxon>
        <taxon>Pseudomonadati</taxon>
        <taxon>Pseudomonadota</taxon>
        <taxon>Betaproteobacteria</taxon>
        <taxon>Burkholderiales</taxon>
        <taxon>Oxalobacteraceae</taxon>
        <taxon>Undibacterium</taxon>
    </lineage>
</organism>
<dbReference type="Gene3D" id="3.40.50.12780">
    <property type="entry name" value="N-terminal domain of ligase-like"/>
    <property type="match status" value="1"/>
</dbReference>
<dbReference type="InterPro" id="IPR025110">
    <property type="entry name" value="AMP-bd_C"/>
</dbReference>
<dbReference type="SUPFAM" id="SSF56801">
    <property type="entry name" value="Acetyl-CoA synthetase-like"/>
    <property type="match status" value="1"/>
</dbReference>
<evidence type="ECO:0000256" key="4">
    <source>
        <dbReference type="ARBA" id="ARBA00023098"/>
    </source>
</evidence>
<reference evidence="9" key="1">
    <citation type="journal article" date="2019" name="Int. J. Syst. Evol. Microbiol.">
        <title>The Global Catalogue of Microorganisms (GCM) 10K type strain sequencing project: providing services to taxonomists for standard genome sequencing and annotation.</title>
        <authorList>
            <consortium name="The Broad Institute Genomics Platform"/>
            <consortium name="The Broad Institute Genome Sequencing Center for Infectious Disease"/>
            <person name="Wu L."/>
            <person name="Ma J."/>
        </authorList>
    </citation>
    <scope>NUCLEOTIDE SEQUENCE [LARGE SCALE GENOMIC DNA]</scope>
    <source>
        <strain evidence="9">KCTC 23917</strain>
    </source>
</reference>
<keyword evidence="9" id="KW-1185">Reference proteome</keyword>
<feature type="domain" description="AMP-binding enzyme C-terminal" evidence="7">
    <location>
        <begin position="457"/>
        <end position="568"/>
    </location>
</feature>
<dbReference type="EMBL" id="BMYU01000001">
    <property type="protein sequence ID" value="GGX29540.1"/>
    <property type="molecule type" value="Genomic_DNA"/>
</dbReference>
<evidence type="ECO:0000256" key="2">
    <source>
        <dbReference type="ARBA" id="ARBA00022598"/>
    </source>
</evidence>
<dbReference type="InterPro" id="IPR000873">
    <property type="entry name" value="AMP-dep_synth/lig_dom"/>
</dbReference>
<dbReference type="Proteomes" id="UP000653343">
    <property type="component" value="Unassembled WGS sequence"/>
</dbReference>
<evidence type="ECO:0000313" key="8">
    <source>
        <dbReference type="EMBL" id="GGX29540.1"/>
    </source>
</evidence>
<dbReference type="InterPro" id="IPR040097">
    <property type="entry name" value="FAAL/FAAC"/>
</dbReference>